<reference evidence="9 10" key="1">
    <citation type="journal article" date="2016" name="Environ. Microbiol.">
        <title>Genomic resolution of a cold subsurface aquifer community provides metabolic insights for novel microbes adapted to high CO concentrations.</title>
        <authorList>
            <person name="Probst A.J."/>
            <person name="Castelle C.J."/>
            <person name="Singh A."/>
            <person name="Brown C.T."/>
            <person name="Anantharaman K."/>
            <person name="Sharon I."/>
            <person name="Hug L.A."/>
            <person name="Burstein D."/>
            <person name="Emerson J.B."/>
            <person name="Thomas B.C."/>
            <person name="Banfield J.F."/>
        </authorList>
    </citation>
    <scope>NUCLEOTIDE SEQUENCE [LARGE SCALE GENOMIC DNA]</scope>
    <source>
        <strain evidence="9">CG1_02_37_44</strain>
    </source>
</reference>
<feature type="domain" description="OB-fold nucleic acid binding" evidence="8">
    <location>
        <begin position="5"/>
        <end position="99"/>
    </location>
</feature>
<dbReference type="AlphaFoldDB" id="A0A1J4TAV1"/>
<keyword evidence="3 5" id="KW-0378">Hydrolase</keyword>
<dbReference type="EC" id="3.1.11.6" evidence="5"/>
<evidence type="ECO:0000256" key="4">
    <source>
        <dbReference type="ARBA" id="ARBA00022839"/>
    </source>
</evidence>
<dbReference type="InterPro" id="IPR003753">
    <property type="entry name" value="Exonuc_VII_L"/>
</dbReference>
<sequence length="420" mass="47006">MEEKVFSISEYIAILNTELRKCTAKIIGEVGKVDIYPSGHVYFSLRDEKDQSVISCIIWESKYELFGIEIKEGIKIIATGRPDIYKQTGRLSFIAETIELAGEGILKKEYEKLKKKLGDEGIFEESKKRTIPAYPQKIGIITSKQGAVLADFLSNIGNYGFKIEMIDSRVEGQSAITDLLSAIKTIKKKDIEVLVIMRGGGSFESLQPFNNELLVREVANFPFPVIAAIGHDKDVSLAALAADRSVSTPSIAATVLSESWKQAASLLEGYERDIIGSYENVLENADSLINQSVDIIRGIKDLIFDKYEEIETALKISFQAFKDALQNNKNNLKNSWNKSVFGFNSLLSTIKQQLEHSEKIIYLRNPETQLKLGYSIARCDGRLIRSIRDTKIGKDVDIRVVDGTIISKVKNINKINKKHA</sequence>
<comment type="catalytic activity">
    <reaction evidence="5 6">
        <text>Exonucleolytic cleavage in either 5'- to 3'- or 3'- to 5'-direction to yield nucleoside 5'-phosphates.</text>
        <dbReference type="EC" id="3.1.11.6"/>
    </reaction>
</comment>
<evidence type="ECO:0000256" key="2">
    <source>
        <dbReference type="ARBA" id="ARBA00022722"/>
    </source>
</evidence>
<protein>
    <recommendedName>
        <fullName evidence="5">Exodeoxyribonuclease 7 large subunit</fullName>
        <ecNumber evidence="5">3.1.11.6</ecNumber>
    </recommendedName>
    <alternativeName>
        <fullName evidence="5">Exodeoxyribonuclease VII large subunit</fullName>
        <shortName evidence="5">Exonuclease VII large subunit</shortName>
    </alternativeName>
</protein>
<dbReference type="GO" id="GO:0003676">
    <property type="term" value="F:nucleic acid binding"/>
    <property type="evidence" value="ECO:0007669"/>
    <property type="project" value="InterPro"/>
</dbReference>
<evidence type="ECO:0000259" key="7">
    <source>
        <dbReference type="Pfam" id="PF02601"/>
    </source>
</evidence>
<dbReference type="NCBIfam" id="TIGR00237">
    <property type="entry name" value="xseA"/>
    <property type="match status" value="1"/>
</dbReference>
<proteinExistence type="inferred from homology"/>
<comment type="subunit">
    <text evidence="5">Heterooligomer composed of large and small subunits.</text>
</comment>
<dbReference type="GO" id="GO:0006308">
    <property type="term" value="P:DNA catabolic process"/>
    <property type="evidence" value="ECO:0007669"/>
    <property type="project" value="UniProtKB-UniRule"/>
</dbReference>
<dbReference type="InterPro" id="IPR025824">
    <property type="entry name" value="OB-fold_nuc-bd_dom"/>
</dbReference>
<dbReference type="PANTHER" id="PTHR30008">
    <property type="entry name" value="EXODEOXYRIBONUCLEASE 7 LARGE SUBUNIT"/>
    <property type="match status" value="1"/>
</dbReference>
<evidence type="ECO:0000256" key="3">
    <source>
        <dbReference type="ARBA" id="ARBA00022801"/>
    </source>
</evidence>
<evidence type="ECO:0000313" key="10">
    <source>
        <dbReference type="Proteomes" id="UP000183192"/>
    </source>
</evidence>
<accession>A0A1J4TAV1</accession>
<keyword evidence="4 5" id="KW-0269">Exonuclease</keyword>
<dbReference type="Pfam" id="PF02601">
    <property type="entry name" value="Exonuc_VII_L"/>
    <property type="match status" value="1"/>
</dbReference>
<evidence type="ECO:0000313" key="9">
    <source>
        <dbReference type="EMBL" id="OIO07614.1"/>
    </source>
</evidence>
<dbReference type="InterPro" id="IPR020579">
    <property type="entry name" value="Exonuc_VII_lsu_C"/>
</dbReference>
<dbReference type="STRING" id="1805146.AUJ27_02120"/>
<feature type="domain" description="Exonuclease VII large subunit C-terminal" evidence="7">
    <location>
        <begin position="122"/>
        <end position="406"/>
    </location>
</feature>
<evidence type="ECO:0000256" key="6">
    <source>
        <dbReference type="RuleBase" id="RU004355"/>
    </source>
</evidence>
<dbReference type="EMBL" id="MNUU01000039">
    <property type="protein sequence ID" value="OIO07614.1"/>
    <property type="molecule type" value="Genomic_DNA"/>
</dbReference>
<dbReference type="GO" id="GO:0008855">
    <property type="term" value="F:exodeoxyribonuclease VII activity"/>
    <property type="evidence" value="ECO:0007669"/>
    <property type="project" value="UniProtKB-UniRule"/>
</dbReference>
<dbReference type="GO" id="GO:0009318">
    <property type="term" value="C:exodeoxyribonuclease VII complex"/>
    <property type="evidence" value="ECO:0007669"/>
    <property type="project" value="UniProtKB-UniRule"/>
</dbReference>
<comment type="subcellular location">
    <subcellularLocation>
        <location evidence="5 6">Cytoplasm</location>
    </subcellularLocation>
</comment>
<dbReference type="HAMAP" id="MF_00378">
    <property type="entry name" value="Exonuc_7_L"/>
    <property type="match status" value="1"/>
</dbReference>
<comment type="function">
    <text evidence="5">Bidirectionally degrades single-stranded DNA into large acid-insoluble oligonucleotides, which are then degraded further into small acid-soluble oligonucleotides.</text>
</comment>
<name>A0A1J4TAV1_9BACT</name>
<keyword evidence="2 5" id="KW-0540">Nuclease</keyword>
<keyword evidence="1 5" id="KW-0963">Cytoplasm</keyword>
<dbReference type="CDD" id="cd04489">
    <property type="entry name" value="ExoVII_LU_OBF"/>
    <property type="match status" value="1"/>
</dbReference>
<comment type="similarity">
    <text evidence="5 6">Belongs to the XseA family.</text>
</comment>
<dbReference type="GO" id="GO:0005737">
    <property type="term" value="C:cytoplasm"/>
    <property type="evidence" value="ECO:0007669"/>
    <property type="project" value="UniProtKB-SubCell"/>
</dbReference>
<evidence type="ECO:0000259" key="8">
    <source>
        <dbReference type="Pfam" id="PF13742"/>
    </source>
</evidence>
<organism evidence="9 10">
    <name type="scientific">Candidatus Falkowbacteria bacterium CG1_02_37_44</name>
    <dbReference type="NCBI Taxonomy" id="1805146"/>
    <lineage>
        <taxon>Bacteria</taxon>
        <taxon>Candidatus Falkowiibacteriota</taxon>
    </lineage>
</organism>
<dbReference type="Proteomes" id="UP000183192">
    <property type="component" value="Unassembled WGS sequence"/>
</dbReference>
<gene>
    <name evidence="5" type="primary">xseA</name>
    <name evidence="9" type="ORF">AUJ27_02120</name>
</gene>
<dbReference type="PANTHER" id="PTHR30008:SF0">
    <property type="entry name" value="EXODEOXYRIBONUCLEASE 7 LARGE SUBUNIT"/>
    <property type="match status" value="1"/>
</dbReference>
<dbReference type="Pfam" id="PF13742">
    <property type="entry name" value="tRNA_anti_2"/>
    <property type="match status" value="1"/>
</dbReference>
<evidence type="ECO:0000256" key="5">
    <source>
        <dbReference type="HAMAP-Rule" id="MF_00378"/>
    </source>
</evidence>
<comment type="caution">
    <text evidence="9">The sequence shown here is derived from an EMBL/GenBank/DDBJ whole genome shotgun (WGS) entry which is preliminary data.</text>
</comment>
<evidence type="ECO:0000256" key="1">
    <source>
        <dbReference type="ARBA" id="ARBA00022490"/>
    </source>
</evidence>